<dbReference type="Pfam" id="PF00076">
    <property type="entry name" value="RRM_1"/>
    <property type="match status" value="4"/>
</dbReference>
<evidence type="ECO:0000256" key="3">
    <source>
        <dbReference type="SAM" id="MobiDB-lite"/>
    </source>
</evidence>
<feature type="region of interest" description="Disordered" evidence="3">
    <location>
        <begin position="104"/>
        <end position="128"/>
    </location>
</feature>
<gene>
    <name evidence="6" type="primary">LOC110782117</name>
</gene>
<dbReference type="InterPro" id="IPR035979">
    <property type="entry name" value="RBD_domain_sf"/>
</dbReference>
<reference evidence="5" key="1">
    <citation type="journal article" date="2021" name="Nat. Commun.">
        <title>Genomic analyses provide insights into spinach domestication and the genetic basis of agronomic traits.</title>
        <authorList>
            <person name="Cai X."/>
            <person name="Sun X."/>
            <person name="Xu C."/>
            <person name="Sun H."/>
            <person name="Wang X."/>
            <person name="Ge C."/>
            <person name="Zhang Z."/>
            <person name="Wang Q."/>
            <person name="Fei Z."/>
            <person name="Jiao C."/>
            <person name="Wang Q."/>
        </authorList>
    </citation>
    <scope>NUCLEOTIDE SEQUENCE [LARGE SCALE GENOMIC DNA]</scope>
    <source>
        <strain evidence="5">cv. Varoflay</strain>
    </source>
</reference>
<protein>
    <recommendedName>
        <fullName evidence="4">RRM domain-containing protein</fullName>
    </recommendedName>
</protein>
<feature type="domain" description="RRM" evidence="4">
    <location>
        <begin position="630"/>
        <end position="702"/>
    </location>
</feature>
<organism evidence="5 6">
    <name type="scientific">Spinacia oleracea</name>
    <name type="common">Spinach</name>
    <dbReference type="NCBI Taxonomy" id="3562"/>
    <lineage>
        <taxon>Eukaryota</taxon>
        <taxon>Viridiplantae</taxon>
        <taxon>Streptophyta</taxon>
        <taxon>Embryophyta</taxon>
        <taxon>Tracheophyta</taxon>
        <taxon>Spermatophyta</taxon>
        <taxon>Magnoliopsida</taxon>
        <taxon>eudicotyledons</taxon>
        <taxon>Gunneridae</taxon>
        <taxon>Pentapetalae</taxon>
        <taxon>Caryophyllales</taxon>
        <taxon>Chenopodiaceae</taxon>
        <taxon>Chenopodioideae</taxon>
        <taxon>Anserineae</taxon>
        <taxon>Spinacia</taxon>
    </lineage>
</organism>
<name>A0ABM3R9J4_SPIOL</name>
<evidence type="ECO:0000256" key="1">
    <source>
        <dbReference type="ARBA" id="ARBA00022884"/>
    </source>
</evidence>
<keyword evidence="5" id="KW-1185">Reference proteome</keyword>
<keyword evidence="1 2" id="KW-0694">RNA-binding</keyword>
<dbReference type="Proteomes" id="UP000813463">
    <property type="component" value="Chromosome 2"/>
</dbReference>
<evidence type="ECO:0000313" key="6">
    <source>
        <dbReference type="RefSeq" id="XP_056692284.1"/>
    </source>
</evidence>
<feature type="compositionally biased region" description="Pro residues" evidence="3">
    <location>
        <begin position="16"/>
        <end position="34"/>
    </location>
</feature>
<accession>A0ABM3R9J4</accession>
<evidence type="ECO:0000259" key="4">
    <source>
        <dbReference type="PROSITE" id="PS50102"/>
    </source>
</evidence>
<dbReference type="RefSeq" id="XP_056692284.1">
    <property type="nucleotide sequence ID" value="XM_056836306.1"/>
</dbReference>
<dbReference type="PANTHER" id="PTHR10352">
    <property type="entry name" value="EUKARYOTIC TRANSLATION INITIATION FACTOR 3 SUBUNIT G"/>
    <property type="match status" value="1"/>
</dbReference>
<proteinExistence type="predicted"/>
<dbReference type="InterPro" id="IPR000504">
    <property type="entry name" value="RRM_dom"/>
</dbReference>
<dbReference type="Gene3D" id="3.30.70.330">
    <property type="match status" value="4"/>
</dbReference>
<sequence>MAPSSAPPLYRKTLPFPIPPRHPLVLPPPMPPPGLKLRRGSLGSLEEASPEMEVEPWAEVGDGSGGEGGDSGEEWCWFSGRREKVRRTLNSSRILTFFSPPMKQLVRSRNPNPNPNPNPNSMGGGGDQLTEKSRICVKNLPSYLTLDRFKAHFSQIGDLTDALLLRTKWIDFIVYFHNIKFLDLRSNLCLGKHANQSVAIFLKQRKYITDWSIKELVIRGWLEICRSKHSSPLEAGFKGERDICWKEILVSRIDAKIERKTDNKINEIDDSKFREFRQVMQSCSKRRIWADDLEAPMYKQSCTERDKPAQLNQQVWKKSIEMPNTDRSAQKEGGMQHENPTKFYKMACDSAVTDMDYCKSKIRKDWSDSESDTDENGVNSSQDDESPARENQVQQNIHGNIDSEKQECLLKGGLCDDSINLEKQSCHLEDADRMLQTCRIYVWNLPYAATEDEVAEFFNKFGKVKGVHLVIDKETKQPRGFGYVRYNSPEEVARALGDQIFQGRILRVVPAENTRGLHNLENHVPEGKGKTYKQQREEKRKALESNGDTRAWNSLFMHPDTIVENTARKYGVGKSVFLDREADDVAVRIALGEIDIIAETKKALTKAGVNVASLEEFAGRKSEGAKRSNHVLLVKNLPFSSSKGELSEMFGRFGSINNVIFPPTRTLALVIFVEPAEARAAFNCLRYKRYRDSILYLEWAPSNILCQGLVPSDDSKKDVAIKNPEAKEVLLEQQLEEINQVEIDSDGAELQTLYVKNLHFGTTDEKLGKYFRENVNDGKILSARVVKHLEEGKYVSSGYGFVEFDSSTTANNVLRVLQGTILDGHALKLQLSQPKKDTRAVQKVQKGQSSTKLIVRNLPFEATKKELRQLFSPFGQVKSLRLPKNCGGGKHRGFAFVEYSTKQGAQEALKALSRIHVYGRPMVIERANEGETLGELRERVAAQYANDCDMIENPMQITKKRKIM</sequence>
<dbReference type="GeneID" id="110782117"/>
<evidence type="ECO:0000256" key="2">
    <source>
        <dbReference type="PROSITE-ProRule" id="PRU00176"/>
    </source>
</evidence>
<dbReference type="PROSITE" id="PS50102">
    <property type="entry name" value="RRM"/>
    <property type="match status" value="4"/>
</dbReference>
<feature type="domain" description="RRM" evidence="4">
    <location>
        <begin position="851"/>
        <end position="929"/>
    </location>
</feature>
<feature type="domain" description="RRM" evidence="4">
    <location>
        <begin position="751"/>
        <end position="834"/>
    </location>
</feature>
<reference evidence="6" key="2">
    <citation type="submission" date="2025-08" db="UniProtKB">
        <authorList>
            <consortium name="RefSeq"/>
        </authorList>
    </citation>
    <scope>IDENTIFICATION</scope>
    <source>
        <tissue evidence="6">Leaf</tissue>
    </source>
</reference>
<evidence type="ECO:0000313" key="5">
    <source>
        <dbReference type="Proteomes" id="UP000813463"/>
    </source>
</evidence>
<dbReference type="SMART" id="SM00360">
    <property type="entry name" value="RRM"/>
    <property type="match status" value="5"/>
</dbReference>
<feature type="domain" description="RRM" evidence="4">
    <location>
        <begin position="438"/>
        <end position="513"/>
    </location>
</feature>
<feature type="region of interest" description="Disordered" evidence="3">
    <location>
        <begin position="364"/>
        <end position="393"/>
    </location>
</feature>
<dbReference type="SUPFAM" id="SSF54928">
    <property type="entry name" value="RNA-binding domain, RBD"/>
    <property type="match status" value="5"/>
</dbReference>
<dbReference type="CDD" id="cd12320">
    <property type="entry name" value="RRM6_RBM19_RRM5_MRD1"/>
    <property type="match status" value="1"/>
</dbReference>
<dbReference type="InterPro" id="IPR012677">
    <property type="entry name" value="Nucleotide-bd_a/b_plait_sf"/>
</dbReference>
<feature type="region of interest" description="Disordered" evidence="3">
    <location>
        <begin position="1"/>
        <end position="70"/>
    </location>
</feature>
<dbReference type="CDD" id="cd12317">
    <property type="entry name" value="RRM4_RBM19_RRM3_MRD1"/>
    <property type="match status" value="1"/>
</dbReference>